<evidence type="ECO:0000313" key="4">
    <source>
        <dbReference type="Proteomes" id="UP001271263"/>
    </source>
</evidence>
<accession>A0AAW8NMD3</accession>
<dbReference type="SUPFAM" id="SSF55486">
    <property type="entry name" value="Metalloproteases ('zincins'), catalytic domain"/>
    <property type="match status" value="1"/>
</dbReference>
<dbReference type="Proteomes" id="UP001259340">
    <property type="component" value="Unassembled WGS sequence"/>
</dbReference>
<evidence type="ECO:0000313" key="2">
    <source>
        <dbReference type="EMBL" id="MDW4823533.1"/>
    </source>
</evidence>
<gene>
    <name evidence="1" type="ORF">OS133_10205</name>
    <name evidence="2" type="ORF">OS134_05510</name>
</gene>
<reference evidence="2 4" key="1">
    <citation type="journal article" date="2022" name="bioRxiv">
        <title>Prophages regulate Shewanella fidelis 3313 motility and biofilm formation: implications for gut colonization dynamics in Ciona robusta.</title>
        <authorList>
            <person name="Natarajan O."/>
            <person name="Gibboney S.L."/>
            <person name="Young M.N."/>
            <person name="Lim S.J."/>
            <person name="Pluta N."/>
            <person name="Atkinson C.G."/>
            <person name="Leigh B.A."/>
            <person name="Liberti A."/>
            <person name="Kees E.D."/>
            <person name="Breitbart M."/>
            <person name="Gralnick J.A."/>
            <person name="Dishaw L.J."/>
        </authorList>
    </citation>
    <scope>NUCLEOTIDE SEQUENCE [LARGE SCALE GENOMIC DNA]</scope>
    <source>
        <strain evidence="2 4">JG4066</strain>
    </source>
</reference>
<dbReference type="AlphaFoldDB" id="A0AAW8NMD3"/>
<dbReference type="Gene3D" id="1.10.1370.10">
    <property type="entry name" value="Neurolysin, domain 3"/>
    <property type="match status" value="1"/>
</dbReference>
<evidence type="ECO:0000313" key="3">
    <source>
        <dbReference type="Proteomes" id="UP001259340"/>
    </source>
</evidence>
<keyword evidence="4" id="KW-1185">Reference proteome</keyword>
<dbReference type="Proteomes" id="UP001271263">
    <property type="component" value="Unassembled WGS sequence"/>
</dbReference>
<evidence type="ECO:0000313" key="1">
    <source>
        <dbReference type="EMBL" id="MDR8524032.1"/>
    </source>
</evidence>
<dbReference type="RefSeq" id="WP_310654798.1">
    <property type="nucleotide sequence ID" value="NZ_JAPMLA010000001.1"/>
</dbReference>
<sequence length="579" mass="66178">MPIADCRKWLLQPILYLLFCVNTAAYAAVSPIPLLVEQCLSYQFPINNDLANSPTQQAIQFERDLIGFFNINDRLKYYRQFPLTYADRERVLQCQLYLADELALFFKSAKFQSLRFNLAASQDPNIQALIQRLNRLAQNTEKPYQKAKLHTAQAAFKQGIASQALSINFTGEKCQINPETVNVDQMGQKQAKTFDDTLANYLINQPDELCRKHVWQAYQGRASLKNQTVLNQITELRALQATQAGFDDYVDQITSQQWLTTPSAVIQFLHNQTQPINIAPWDLGRKLAQSNSTPVTDYSSTLWLEQVAQALTTFAISFSKVNNKLYRVYHEGRLLGEIYLNQGNRAKAKAIRHSVVGQQFGQFELSLPENLNRYSQQNRAIEAIANIISQLGRGDKFYLNNTLGETQDSAKIDQLWLQTWLKAQLLPTPMPDSKEAILQRYSVQLQVFRAKVAFNTYMAPDNANRFDLNSEFTLAFGKSWDIITDSAYSFSGIVYQGPLYYQTIWQQAVATAVYLATKGCQNQQSIFNYLVVNETASDLATRLQLLLGEPITNDSLIKRTQYVFNHQDQHPRRCTFLRQ</sequence>
<protein>
    <submittedName>
        <fullName evidence="1">M3 family metallopeptidase</fullName>
    </submittedName>
</protein>
<organism evidence="1 3">
    <name type="scientific">Shewanella fidelis</name>
    <dbReference type="NCBI Taxonomy" id="173509"/>
    <lineage>
        <taxon>Bacteria</taxon>
        <taxon>Pseudomonadati</taxon>
        <taxon>Pseudomonadota</taxon>
        <taxon>Gammaproteobacteria</taxon>
        <taxon>Alteromonadales</taxon>
        <taxon>Shewanellaceae</taxon>
        <taxon>Shewanella</taxon>
    </lineage>
</organism>
<comment type="caution">
    <text evidence="1">The sequence shown here is derived from an EMBL/GenBank/DDBJ whole genome shotgun (WGS) entry which is preliminary data.</text>
</comment>
<dbReference type="InterPro" id="IPR024077">
    <property type="entry name" value="Neurolysin/TOP_dom2"/>
</dbReference>
<reference evidence="1" key="2">
    <citation type="submission" date="2022-11" db="EMBL/GenBank/DDBJ databases">
        <title>Prophages regulate Shewanella fidelis motility and biofilm formation: implications for gut colonization dynamics in Ciona robusta.</title>
        <authorList>
            <person name="Natarajan O."/>
            <person name="Gibboney S.L."/>
            <person name="Young M.N."/>
            <person name="Lim S.J."/>
            <person name="Pluta N."/>
            <person name="Atkinson C.G.F."/>
            <person name="Leigh B.A."/>
            <person name="Liberti A."/>
            <person name="Kees E."/>
            <person name="Breitbart M."/>
            <person name="Gralnick J."/>
            <person name="Dishaw L.J."/>
        </authorList>
    </citation>
    <scope>NUCLEOTIDE SEQUENCE</scope>
    <source>
        <strain evidence="1">3313</strain>
    </source>
</reference>
<dbReference type="EMBL" id="JAPMLE010000001">
    <property type="protein sequence ID" value="MDR8524032.1"/>
    <property type="molecule type" value="Genomic_DNA"/>
</dbReference>
<proteinExistence type="predicted"/>
<dbReference type="EMBL" id="JAPMLD010000002">
    <property type="protein sequence ID" value="MDW4823533.1"/>
    <property type="molecule type" value="Genomic_DNA"/>
</dbReference>
<name>A0AAW8NMD3_9GAMM</name>